<organism evidence="4 5">
    <name type="scientific">Murinocardiopsis flavida</name>
    <dbReference type="NCBI Taxonomy" id="645275"/>
    <lineage>
        <taxon>Bacteria</taxon>
        <taxon>Bacillati</taxon>
        <taxon>Actinomycetota</taxon>
        <taxon>Actinomycetes</taxon>
        <taxon>Streptosporangiales</taxon>
        <taxon>Nocardiopsidaceae</taxon>
        <taxon>Murinocardiopsis</taxon>
    </lineage>
</organism>
<dbReference type="RefSeq" id="WP_106583036.1">
    <property type="nucleotide sequence ID" value="NZ_PYGA01000007.1"/>
</dbReference>
<comment type="caution">
    <text evidence="4">The sequence shown here is derived from an EMBL/GenBank/DDBJ whole genome shotgun (WGS) entry which is preliminary data.</text>
</comment>
<keyword evidence="5" id="KW-1185">Reference proteome</keyword>
<sequence>MTRGHGPAARLPTAAGASAATPDAGRPPAHPPGRDAPDAAVPRTRLLFADNARVVLTVLVVLHHSALSFGGPDAVSTGVLTLVTLIDQSFFMGLFFLLAGYFTPASLARKGVGGFLADRFRRLLLPLAGYVVLLSPITALDAKSGADLSGPLWRVYLANLSVGALWFLEVLLAFTLAAAAVSAAAGRWGRGADPRRTAPPSFRAVAAFVGALALLTYLVRIGLPFGAGLLNVPTPSHLPQYLAMFALGALAYQRDWFRTVPARAGTIGFAAAGAGTLLLFPVALVAGPGMLGGGHWASFVYALWEAVMCVGMAFGVLALFRRRFDRQGRLGRYLSGHAFTVFLLHLPVIAGLTVALDALPEAPFLAFALGAPLAVAVSFALAGPVRSLPLARRVL</sequence>
<feature type="transmembrane region" description="Helical" evidence="2">
    <location>
        <begin position="160"/>
        <end position="181"/>
    </location>
</feature>
<gene>
    <name evidence="4" type="ORF">CLV63_10783</name>
</gene>
<dbReference type="PANTHER" id="PTHR36927:SF4">
    <property type="entry name" value="BLR5718 PROTEIN"/>
    <property type="match status" value="1"/>
</dbReference>
<accession>A0A2P8DKE0</accession>
<feature type="transmembrane region" description="Helical" evidence="2">
    <location>
        <begin position="77"/>
        <end position="102"/>
    </location>
</feature>
<name>A0A2P8DKE0_9ACTN</name>
<dbReference type="InterPro" id="IPR050623">
    <property type="entry name" value="Glucan_succinyl_AcylTrfase"/>
</dbReference>
<feature type="transmembrane region" description="Helical" evidence="2">
    <location>
        <begin position="264"/>
        <end position="287"/>
    </location>
</feature>
<feature type="transmembrane region" description="Helical" evidence="2">
    <location>
        <begin position="362"/>
        <end position="383"/>
    </location>
</feature>
<dbReference type="InterPro" id="IPR002656">
    <property type="entry name" value="Acyl_transf_3_dom"/>
</dbReference>
<feature type="transmembrane region" description="Helical" evidence="2">
    <location>
        <begin position="202"/>
        <end position="223"/>
    </location>
</feature>
<keyword evidence="2" id="KW-1133">Transmembrane helix</keyword>
<dbReference type="GO" id="GO:0016747">
    <property type="term" value="F:acyltransferase activity, transferring groups other than amino-acyl groups"/>
    <property type="evidence" value="ECO:0007669"/>
    <property type="project" value="InterPro"/>
</dbReference>
<reference evidence="4 5" key="1">
    <citation type="submission" date="2018-03" db="EMBL/GenBank/DDBJ databases">
        <title>Genomic Encyclopedia of Archaeal and Bacterial Type Strains, Phase II (KMG-II): from individual species to whole genera.</title>
        <authorList>
            <person name="Goeker M."/>
        </authorList>
    </citation>
    <scope>NUCLEOTIDE SEQUENCE [LARGE SCALE GENOMIC DNA]</scope>
    <source>
        <strain evidence="4 5">DSM 45312</strain>
    </source>
</reference>
<feature type="transmembrane region" description="Helical" evidence="2">
    <location>
        <begin position="299"/>
        <end position="320"/>
    </location>
</feature>
<evidence type="ECO:0000256" key="2">
    <source>
        <dbReference type="SAM" id="Phobius"/>
    </source>
</evidence>
<feature type="region of interest" description="Disordered" evidence="1">
    <location>
        <begin position="1"/>
        <end position="37"/>
    </location>
</feature>
<evidence type="ECO:0000313" key="4">
    <source>
        <dbReference type="EMBL" id="PSK97690.1"/>
    </source>
</evidence>
<evidence type="ECO:0000259" key="3">
    <source>
        <dbReference type="Pfam" id="PF01757"/>
    </source>
</evidence>
<evidence type="ECO:0000313" key="5">
    <source>
        <dbReference type="Proteomes" id="UP000240542"/>
    </source>
</evidence>
<feature type="transmembrane region" description="Helical" evidence="2">
    <location>
        <begin position="332"/>
        <end position="356"/>
    </location>
</feature>
<dbReference type="Proteomes" id="UP000240542">
    <property type="component" value="Unassembled WGS sequence"/>
</dbReference>
<protein>
    <submittedName>
        <fullName evidence="4">Fucose 4-O-acetylase-like acetyltransferase</fullName>
    </submittedName>
</protein>
<evidence type="ECO:0000256" key="1">
    <source>
        <dbReference type="SAM" id="MobiDB-lite"/>
    </source>
</evidence>
<feature type="transmembrane region" description="Helical" evidence="2">
    <location>
        <begin position="235"/>
        <end position="252"/>
    </location>
</feature>
<dbReference type="EMBL" id="PYGA01000007">
    <property type="protein sequence ID" value="PSK97690.1"/>
    <property type="molecule type" value="Genomic_DNA"/>
</dbReference>
<keyword evidence="4" id="KW-0808">Transferase</keyword>
<dbReference type="PANTHER" id="PTHR36927">
    <property type="entry name" value="BLR4337 PROTEIN"/>
    <property type="match status" value="1"/>
</dbReference>
<keyword evidence="2" id="KW-0472">Membrane</keyword>
<dbReference type="OrthoDB" id="7375713at2"/>
<feature type="transmembrane region" description="Helical" evidence="2">
    <location>
        <begin position="52"/>
        <end position="71"/>
    </location>
</feature>
<dbReference type="AlphaFoldDB" id="A0A2P8DKE0"/>
<feature type="domain" description="Acyltransferase 3" evidence="3">
    <location>
        <begin position="48"/>
        <end position="382"/>
    </location>
</feature>
<proteinExistence type="predicted"/>
<dbReference type="Pfam" id="PF01757">
    <property type="entry name" value="Acyl_transf_3"/>
    <property type="match status" value="1"/>
</dbReference>
<feature type="transmembrane region" description="Helical" evidence="2">
    <location>
        <begin position="123"/>
        <end position="140"/>
    </location>
</feature>
<feature type="compositionally biased region" description="Low complexity" evidence="1">
    <location>
        <begin position="1"/>
        <end position="24"/>
    </location>
</feature>
<keyword evidence="2" id="KW-0812">Transmembrane</keyword>